<name>A0ABV3Z1F0_9PROT</name>
<dbReference type="SUPFAM" id="SSF48576">
    <property type="entry name" value="Terpenoid synthases"/>
    <property type="match status" value="1"/>
</dbReference>
<comment type="caution">
    <text evidence="1">The sequence shown here is derived from an EMBL/GenBank/DDBJ whole genome shotgun (WGS) entry which is preliminary data.</text>
</comment>
<dbReference type="RefSeq" id="WP_369311807.1">
    <property type="nucleotide sequence ID" value="NZ_JBEHZE010000001.1"/>
</dbReference>
<dbReference type="EMBL" id="JBEHZE010000001">
    <property type="protein sequence ID" value="MEX6632082.1"/>
    <property type="molecule type" value="Genomic_DNA"/>
</dbReference>
<organism evidence="1 2">
    <name type="scientific">Hyphococcus lacteus</name>
    <dbReference type="NCBI Taxonomy" id="3143536"/>
    <lineage>
        <taxon>Bacteria</taxon>
        <taxon>Pseudomonadati</taxon>
        <taxon>Pseudomonadota</taxon>
        <taxon>Alphaproteobacteria</taxon>
        <taxon>Parvularculales</taxon>
        <taxon>Parvularculaceae</taxon>
        <taxon>Hyphococcus</taxon>
    </lineage>
</organism>
<dbReference type="InterPro" id="IPR002060">
    <property type="entry name" value="Squ/phyt_synthse"/>
</dbReference>
<evidence type="ECO:0000313" key="1">
    <source>
        <dbReference type="EMBL" id="MEX6632082.1"/>
    </source>
</evidence>
<gene>
    <name evidence="1" type="ORF">ABFZ84_00840</name>
</gene>
<dbReference type="InterPro" id="IPR008949">
    <property type="entry name" value="Isoprenoid_synthase_dom_sf"/>
</dbReference>
<sequence length="239" mass="25938">MSEQRTDSSTYCSTTVQSQDEDRWLACGYASEPQKRALIALYAFQIELRRIPAAVSEPALGEIRLQWWREAFVEIRNAKPPRAHPVVEELAAVGLAGDGFSSLIDGAIDAAARPLYGEGFSDVDTLEAWLITADGAIDAIAVKLLGGDDALIDIAKKAGAGFALAREGRGLASNLADQIGERAVTIAATLRPELKRAPAEATPALLHVALTKLYVSHQSRQFPIKKRLKLFFAMAFGWF</sequence>
<reference evidence="1 2" key="1">
    <citation type="submission" date="2024-05" db="EMBL/GenBank/DDBJ databases">
        <title>Three bacterial strains, DH-69, EH-24, and ECK-19 isolated from coastal sediments.</title>
        <authorList>
            <person name="Ye Y.-Q."/>
            <person name="Du Z.-J."/>
        </authorList>
    </citation>
    <scope>NUCLEOTIDE SEQUENCE [LARGE SCALE GENOMIC DNA]</scope>
    <source>
        <strain evidence="1 2">ECK-19</strain>
    </source>
</reference>
<evidence type="ECO:0000313" key="2">
    <source>
        <dbReference type="Proteomes" id="UP001560685"/>
    </source>
</evidence>
<dbReference type="Proteomes" id="UP001560685">
    <property type="component" value="Unassembled WGS sequence"/>
</dbReference>
<protein>
    <submittedName>
        <fullName evidence="1">Squalene/phytoene synthase family protein</fullName>
    </submittedName>
</protein>
<proteinExistence type="predicted"/>
<keyword evidence="2" id="KW-1185">Reference proteome</keyword>
<dbReference type="Gene3D" id="1.10.600.10">
    <property type="entry name" value="Farnesyl Diphosphate Synthase"/>
    <property type="match status" value="1"/>
</dbReference>
<dbReference type="Pfam" id="PF00494">
    <property type="entry name" value="SQS_PSY"/>
    <property type="match status" value="1"/>
</dbReference>
<accession>A0ABV3Z1F0</accession>